<dbReference type="Gene3D" id="1.10.472.10">
    <property type="entry name" value="Cyclin-like"/>
    <property type="match status" value="1"/>
</dbReference>
<protein>
    <submittedName>
        <fullName evidence="1">Polypeptide N-acetylgalactosaminyltransferase 4</fullName>
    </submittedName>
</protein>
<dbReference type="EMBL" id="CAXAMM010011068">
    <property type="protein sequence ID" value="CAK9024913.1"/>
    <property type="molecule type" value="Genomic_DNA"/>
</dbReference>
<comment type="caution">
    <text evidence="1">The sequence shown here is derived from an EMBL/GenBank/DDBJ whole genome shotgun (WGS) entry which is preliminary data.</text>
</comment>
<reference evidence="1 2" key="1">
    <citation type="submission" date="2024-02" db="EMBL/GenBank/DDBJ databases">
        <authorList>
            <person name="Chen Y."/>
            <person name="Shah S."/>
            <person name="Dougan E. K."/>
            <person name="Thang M."/>
            <person name="Chan C."/>
        </authorList>
    </citation>
    <scope>NUCLEOTIDE SEQUENCE [LARGE SCALE GENOMIC DNA]</scope>
</reference>
<evidence type="ECO:0000313" key="2">
    <source>
        <dbReference type="Proteomes" id="UP001642464"/>
    </source>
</evidence>
<sequence length="685" mass="75586">MLAAGPAPGWAAWGQMPRMVQMPGRATAPSAPAASRVAHQLQGTAPSHGRGHHSLSPGTRVAADGVRGNSVVMTSHSAVVAGGRPQGVAPAAQTTRNRPPPQDYVLQHGLYRRPHHSMPPQGPQSPSGGAPVQTQVRQQHSSHQLPQTKVTPSGGPFSKLPVHYNVGGSSGSTKKKSEKPAAAEYSDDDELAPGSFFSKKKLSLLVRCISFIHQEITSSDDMPPHAMELRQLYTEEQYHISNCRTDLRGWRRSLGDTNPLEIANFVLGLFENGFFEVSELICCLIFLRRFREKTGLRMDAACWRPLFLAALLVTDKYLIDSSVKGSSMSEQSMFPVLSPSQVFSLELTFWKSLDFGRLWLTRRDFRSFCQELELQVPESFEVARFVKSHNYVKSDTFTWGESKEVQAHDFLQGHSKSHSKSGATLNHMQFQTPSNGVTVKPVQPWKPRQTVYVQHVDSKEDVDALAIRDGISPRRRNEKVPDRVPTQNGSKPRANSQPFVGERNPTKQLGTSGSLGYNLRSSPRQQVSSGPCLVAEVHETRDDPSLLSFAEKTHIFNVRSQSQSDPRRPQWPSQMMSRPMVGGPYVQRPFGGSTLDPKSFTFTPNMRSTIHTTKPCVQPPPPTVSTRMERPQQLTPPGPQGYTAQTANMAAAAAQHARGRSSSPAYVAGPPGHVTTQRHVMYVHR</sequence>
<gene>
    <name evidence="1" type="ORF">SCF082_LOCUS16838</name>
</gene>
<organism evidence="1 2">
    <name type="scientific">Durusdinium trenchii</name>
    <dbReference type="NCBI Taxonomy" id="1381693"/>
    <lineage>
        <taxon>Eukaryota</taxon>
        <taxon>Sar</taxon>
        <taxon>Alveolata</taxon>
        <taxon>Dinophyceae</taxon>
        <taxon>Suessiales</taxon>
        <taxon>Symbiodiniaceae</taxon>
        <taxon>Durusdinium</taxon>
    </lineage>
</organism>
<evidence type="ECO:0000313" key="1">
    <source>
        <dbReference type="EMBL" id="CAK9024913.1"/>
    </source>
</evidence>
<dbReference type="Proteomes" id="UP001642464">
    <property type="component" value="Unassembled WGS sequence"/>
</dbReference>
<accession>A0ABP0KDP1</accession>
<keyword evidence="2" id="KW-1185">Reference proteome</keyword>
<proteinExistence type="predicted"/>
<name>A0ABP0KDP1_9DINO</name>